<evidence type="ECO:0000313" key="4">
    <source>
        <dbReference type="Proteomes" id="UP000484255"/>
    </source>
</evidence>
<dbReference type="Pfam" id="PF00892">
    <property type="entry name" value="EamA"/>
    <property type="match status" value="1"/>
</dbReference>
<dbReference type="GO" id="GO:0016020">
    <property type="term" value="C:membrane"/>
    <property type="evidence" value="ECO:0007669"/>
    <property type="project" value="InterPro"/>
</dbReference>
<feature type="transmembrane region" description="Helical" evidence="1">
    <location>
        <begin position="157"/>
        <end position="177"/>
    </location>
</feature>
<evidence type="ECO:0000313" key="3">
    <source>
        <dbReference type="EMBL" id="NDY90643.1"/>
    </source>
</evidence>
<keyword evidence="1" id="KW-0472">Membrane</keyword>
<dbReference type="PANTHER" id="PTHR22911">
    <property type="entry name" value="ACYL-MALONYL CONDENSING ENZYME-RELATED"/>
    <property type="match status" value="1"/>
</dbReference>
<keyword evidence="4" id="KW-1185">Reference proteome</keyword>
<reference evidence="3 4" key="1">
    <citation type="submission" date="2020-02" db="EMBL/GenBank/DDBJ databases">
        <title>Ideonella bacterium strain TBM-1.</title>
        <authorList>
            <person name="Chen W.-M."/>
        </authorList>
    </citation>
    <scope>NUCLEOTIDE SEQUENCE [LARGE SCALE GENOMIC DNA]</scope>
    <source>
        <strain evidence="3 4">TBM-1</strain>
    </source>
</reference>
<accession>A0A7C9TJ11</accession>
<feature type="transmembrane region" description="Helical" evidence="1">
    <location>
        <begin position="250"/>
        <end position="269"/>
    </location>
</feature>
<dbReference type="EMBL" id="JAAGOH010000004">
    <property type="protein sequence ID" value="NDY90643.1"/>
    <property type="molecule type" value="Genomic_DNA"/>
</dbReference>
<feature type="transmembrane region" description="Helical" evidence="1">
    <location>
        <begin position="128"/>
        <end position="145"/>
    </location>
</feature>
<dbReference type="InterPro" id="IPR000620">
    <property type="entry name" value="EamA_dom"/>
</dbReference>
<name>A0A7C9TJ11_9BURK</name>
<feature type="domain" description="EamA" evidence="2">
    <location>
        <begin position="12"/>
        <end position="145"/>
    </location>
</feature>
<protein>
    <submittedName>
        <fullName evidence="3">DMT family transporter</fullName>
    </submittedName>
</protein>
<feature type="transmembrane region" description="Helical" evidence="1">
    <location>
        <begin position="193"/>
        <end position="214"/>
    </location>
</feature>
<feature type="transmembrane region" description="Helical" evidence="1">
    <location>
        <begin position="103"/>
        <end position="121"/>
    </location>
</feature>
<feature type="transmembrane region" description="Helical" evidence="1">
    <location>
        <begin position="42"/>
        <end position="63"/>
    </location>
</feature>
<sequence length="314" mass="32756">MPHSRPLTHRQAVLTMIVVTLMWSIAGVVSRHLDAARTFEVTFWRSAVNAVALAGLLVAWRGAGPLWRQIRDGGWLLWASSACWCVMFTAFMVALTLTTVANLLIIMSLAPLFTALIARLALGHRLPWRTWGAIAVAAGGIAWMYGPQMAGGDERHLWGSLIGLTVPLAGATMWTLLQHSSQAGAAAPRDMTPAVLLGSLGSAVLTLPGAWPFQATVHDLALLGLLGVVQLAVPCVLAVAAGKVLKAPEAALLGLLEIVFGVAWTWLGTDESPTPAVLGGGGLVLLALAGNEALALWGGRGGREPSAEGGTLPA</sequence>
<dbReference type="Proteomes" id="UP000484255">
    <property type="component" value="Unassembled WGS sequence"/>
</dbReference>
<proteinExistence type="predicted"/>
<keyword evidence="1" id="KW-0812">Transmembrane</keyword>
<dbReference type="InterPro" id="IPR037185">
    <property type="entry name" value="EmrE-like"/>
</dbReference>
<organism evidence="3 4">
    <name type="scientific">Ideonella livida</name>
    <dbReference type="NCBI Taxonomy" id="2707176"/>
    <lineage>
        <taxon>Bacteria</taxon>
        <taxon>Pseudomonadati</taxon>
        <taxon>Pseudomonadota</taxon>
        <taxon>Betaproteobacteria</taxon>
        <taxon>Burkholderiales</taxon>
        <taxon>Sphaerotilaceae</taxon>
        <taxon>Ideonella</taxon>
    </lineage>
</organism>
<dbReference type="SUPFAM" id="SSF103481">
    <property type="entry name" value="Multidrug resistance efflux transporter EmrE"/>
    <property type="match status" value="2"/>
</dbReference>
<dbReference type="PANTHER" id="PTHR22911:SF135">
    <property type="entry name" value="BLR4310 PROTEIN"/>
    <property type="match status" value="1"/>
</dbReference>
<feature type="transmembrane region" description="Helical" evidence="1">
    <location>
        <begin position="275"/>
        <end position="297"/>
    </location>
</feature>
<feature type="transmembrane region" description="Helical" evidence="1">
    <location>
        <begin position="75"/>
        <end position="97"/>
    </location>
</feature>
<evidence type="ECO:0000259" key="2">
    <source>
        <dbReference type="Pfam" id="PF00892"/>
    </source>
</evidence>
<feature type="transmembrane region" description="Helical" evidence="1">
    <location>
        <begin position="12"/>
        <end position="30"/>
    </location>
</feature>
<dbReference type="AlphaFoldDB" id="A0A7C9TJ11"/>
<keyword evidence="1" id="KW-1133">Transmembrane helix</keyword>
<gene>
    <name evidence="3" type="ORF">G3A44_05460</name>
</gene>
<evidence type="ECO:0000256" key="1">
    <source>
        <dbReference type="SAM" id="Phobius"/>
    </source>
</evidence>
<feature type="transmembrane region" description="Helical" evidence="1">
    <location>
        <begin position="220"/>
        <end position="241"/>
    </location>
</feature>
<comment type="caution">
    <text evidence="3">The sequence shown here is derived from an EMBL/GenBank/DDBJ whole genome shotgun (WGS) entry which is preliminary data.</text>
</comment>